<dbReference type="PANTHER" id="PTHR44167:SF30">
    <property type="entry name" value="PHOSPHORYLASE KINASE"/>
    <property type="match status" value="1"/>
</dbReference>
<accession>A0A2G8SQE4</accession>
<dbReference type="Gene3D" id="1.10.510.10">
    <property type="entry name" value="Transferase(Phosphotransferase) domain 1"/>
    <property type="match status" value="1"/>
</dbReference>
<proteinExistence type="predicted"/>
<dbReference type="PROSITE" id="PS50011">
    <property type="entry name" value="PROTEIN_KINASE_DOM"/>
    <property type="match status" value="1"/>
</dbReference>
<dbReference type="CDD" id="cd00180">
    <property type="entry name" value="PKc"/>
    <property type="match status" value="1"/>
</dbReference>
<dbReference type="GO" id="GO:0005524">
    <property type="term" value="F:ATP binding"/>
    <property type="evidence" value="ECO:0007669"/>
    <property type="project" value="InterPro"/>
</dbReference>
<dbReference type="OrthoDB" id="2732257at2759"/>
<keyword evidence="3" id="KW-1185">Reference proteome</keyword>
<protein>
    <recommendedName>
        <fullName evidence="1">Protein kinase domain-containing protein</fullName>
    </recommendedName>
</protein>
<dbReference type="SMART" id="SM00220">
    <property type="entry name" value="S_TKc"/>
    <property type="match status" value="1"/>
</dbReference>
<dbReference type="GO" id="GO:0044773">
    <property type="term" value="P:mitotic DNA damage checkpoint signaling"/>
    <property type="evidence" value="ECO:0007669"/>
    <property type="project" value="TreeGrafter"/>
</dbReference>
<dbReference type="Proteomes" id="UP000230002">
    <property type="component" value="Unassembled WGS sequence"/>
</dbReference>
<dbReference type="EMBL" id="AYKW01000002">
    <property type="protein sequence ID" value="PIL35991.1"/>
    <property type="molecule type" value="Genomic_DNA"/>
</dbReference>
<name>A0A2G8SQE4_9APHY</name>
<dbReference type="GO" id="GO:0004674">
    <property type="term" value="F:protein serine/threonine kinase activity"/>
    <property type="evidence" value="ECO:0007669"/>
    <property type="project" value="TreeGrafter"/>
</dbReference>
<dbReference type="STRING" id="1077348.A0A2G8SQE4"/>
<dbReference type="InterPro" id="IPR011009">
    <property type="entry name" value="Kinase-like_dom_sf"/>
</dbReference>
<reference evidence="2 3" key="1">
    <citation type="journal article" date="2015" name="Sci. Rep.">
        <title>Chromosome-level genome map provides insights into diverse defense mechanisms in the medicinal fungus Ganoderma sinense.</title>
        <authorList>
            <person name="Zhu Y."/>
            <person name="Xu J."/>
            <person name="Sun C."/>
            <person name="Zhou S."/>
            <person name="Xu H."/>
            <person name="Nelson D.R."/>
            <person name="Qian J."/>
            <person name="Song J."/>
            <person name="Luo H."/>
            <person name="Xiang L."/>
            <person name="Li Y."/>
            <person name="Xu Z."/>
            <person name="Ji A."/>
            <person name="Wang L."/>
            <person name="Lu S."/>
            <person name="Hayward A."/>
            <person name="Sun W."/>
            <person name="Li X."/>
            <person name="Schwartz D.C."/>
            <person name="Wang Y."/>
            <person name="Chen S."/>
        </authorList>
    </citation>
    <scope>NUCLEOTIDE SEQUENCE [LARGE SCALE GENOMIC DNA]</scope>
    <source>
        <strain evidence="2 3">ZZ0214-1</strain>
    </source>
</reference>
<evidence type="ECO:0000313" key="3">
    <source>
        <dbReference type="Proteomes" id="UP000230002"/>
    </source>
</evidence>
<sequence length="377" mass="43945">MPSSLEAKAAAKPHPLSTTALKFGLSPGEFFWRDHQTWLADSGYMLRSRYRLDWEPSWLKSKNVNFFECEDVLTPMRTVIMDAIRVSDGRIVVLKRVPKSTYPDEEEYNRFLSMSEPQASDPHNHSVPVYDILQSPLDEDIVLLVMPYLIRIDELKFATVGEAVECFRQLFEGLQFLHHHHIAHLDIHKNNIMMDPTPVFSYIPHPTHSHKSYDFKHSISTRTRTSHPTKYFYIDFGFSWRLRPDDPSPRVGLDIGGDRSVPEYEDRQGRHDPYKVDVYCLGNIIRQYFMDKSRSLEFLRPIITEMVQQDPAERPSIDKAFEQFEQLRASVSPWTLRSRMVYEDELPLGRLYRGCRHAVRTAFWMATGKPALPNPDA</sequence>
<evidence type="ECO:0000259" key="1">
    <source>
        <dbReference type="PROSITE" id="PS50011"/>
    </source>
</evidence>
<dbReference type="InterPro" id="IPR000719">
    <property type="entry name" value="Prot_kinase_dom"/>
</dbReference>
<gene>
    <name evidence="2" type="ORF">GSI_01651</name>
</gene>
<dbReference type="AlphaFoldDB" id="A0A2G8SQE4"/>
<evidence type="ECO:0000313" key="2">
    <source>
        <dbReference type="EMBL" id="PIL35991.1"/>
    </source>
</evidence>
<organism evidence="2 3">
    <name type="scientific">Ganoderma sinense ZZ0214-1</name>
    <dbReference type="NCBI Taxonomy" id="1077348"/>
    <lineage>
        <taxon>Eukaryota</taxon>
        <taxon>Fungi</taxon>
        <taxon>Dikarya</taxon>
        <taxon>Basidiomycota</taxon>
        <taxon>Agaricomycotina</taxon>
        <taxon>Agaricomycetes</taxon>
        <taxon>Polyporales</taxon>
        <taxon>Polyporaceae</taxon>
        <taxon>Ganoderma</taxon>
    </lineage>
</organism>
<dbReference type="SUPFAM" id="SSF56112">
    <property type="entry name" value="Protein kinase-like (PK-like)"/>
    <property type="match status" value="1"/>
</dbReference>
<dbReference type="PANTHER" id="PTHR44167">
    <property type="entry name" value="OVARIAN-SPECIFIC SERINE/THREONINE-PROTEIN KINASE LOK-RELATED"/>
    <property type="match status" value="1"/>
</dbReference>
<comment type="caution">
    <text evidence="2">The sequence shown here is derived from an EMBL/GenBank/DDBJ whole genome shotgun (WGS) entry which is preliminary data.</text>
</comment>
<dbReference type="Pfam" id="PF00069">
    <property type="entry name" value="Pkinase"/>
    <property type="match status" value="1"/>
</dbReference>
<feature type="domain" description="Protein kinase" evidence="1">
    <location>
        <begin position="66"/>
        <end position="377"/>
    </location>
</feature>
<dbReference type="GO" id="GO:0005634">
    <property type="term" value="C:nucleus"/>
    <property type="evidence" value="ECO:0007669"/>
    <property type="project" value="TreeGrafter"/>
</dbReference>